<dbReference type="RefSeq" id="WP_188510622.1">
    <property type="nucleotide sequence ID" value="NZ_BMGB01000001.1"/>
</dbReference>
<dbReference type="Proteomes" id="UP000606922">
    <property type="component" value="Unassembled WGS sequence"/>
</dbReference>
<dbReference type="EMBL" id="BMGB01000001">
    <property type="protein sequence ID" value="GGB06849.1"/>
    <property type="molecule type" value="Genomic_DNA"/>
</dbReference>
<evidence type="ECO:0000256" key="1">
    <source>
        <dbReference type="SAM" id="Phobius"/>
    </source>
</evidence>
<keyword evidence="1" id="KW-1133">Transmembrane helix</keyword>
<protein>
    <submittedName>
        <fullName evidence="2">Uncharacterized protein</fullName>
    </submittedName>
</protein>
<evidence type="ECO:0000313" key="2">
    <source>
        <dbReference type="EMBL" id="GGB06849.1"/>
    </source>
</evidence>
<gene>
    <name evidence="2" type="ORF">GCM10010979_21740</name>
</gene>
<proteinExistence type="predicted"/>
<keyword evidence="3" id="KW-1185">Reference proteome</keyword>
<name>A0A916SNY7_9MICO</name>
<organism evidence="2 3">
    <name type="scientific">Conyzicola nivalis</name>
    <dbReference type="NCBI Taxonomy" id="1477021"/>
    <lineage>
        <taxon>Bacteria</taxon>
        <taxon>Bacillati</taxon>
        <taxon>Actinomycetota</taxon>
        <taxon>Actinomycetes</taxon>
        <taxon>Micrococcales</taxon>
        <taxon>Microbacteriaceae</taxon>
        <taxon>Conyzicola</taxon>
    </lineage>
</organism>
<evidence type="ECO:0000313" key="3">
    <source>
        <dbReference type="Proteomes" id="UP000606922"/>
    </source>
</evidence>
<feature type="transmembrane region" description="Helical" evidence="1">
    <location>
        <begin position="35"/>
        <end position="59"/>
    </location>
</feature>
<comment type="caution">
    <text evidence="2">The sequence shown here is derived from an EMBL/GenBank/DDBJ whole genome shotgun (WGS) entry which is preliminary data.</text>
</comment>
<dbReference type="AlphaFoldDB" id="A0A916SNY7"/>
<keyword evidence="1" id="KW-0472">Membrane</keyword>
<keyword evidence="1" id="KW-0812">Transmembrane</keyword>
<reference evidence="2" key="2">
    <citation type="submission" date="2020-09" db="EMBL/GenBank/DDBJ databases">
        <authorList>
            <person name="Sun Q."/>
            <person name="Zhou Y."/>
        </authorList>
    </citation>
    <scope>NUCLEOTIDE SEQUENCE</scope>
    <source>
        <strain evidence="2">CGMCC 1.12813</strain>
    </source>
</reference>
<accession>A0A916SNY7</accession>
<reference evidence="2" key="1">
    <citation type="journal article" date="2014" name="Int. J. Syst. Evol. Microbiol.">
        <title>Complete genome sequence of Corynebacterium casei LMG S-19264T (=DSM 44701T), isolated from a smear-ripened cheese.</title>
        <authorList>
            <consortium name="US DOE Joint Genome Institute (JGI-PGF)"/>
            <person name="Walter F."/>
            <person name="Albersmeier A."/>
            <person name="Kalinowski J."/>
            <person name="Ruckert C."/>
        </authorList>
    </citation>
    <scope>NUCLEOTIDE SEQUENCE</scope>
    <source>
        <strain evidence="2">CGMCC 1.12813</strain>
    </source>
</reference>
<sequence>MRVFLLILGIALLVVSAQGAIRLVADHADTGLLSWVPGGFAVQLGAYILLVCLGVLLAARNSKGIVDRS</sequence>